<dbReference type="GO" id="GO:0098797">
    <property type="term" value="C:plasma membrane protein complex"/>
    <property type="evidence" value="ECO:0007669"/>
    <property type="project" value="TreeGrafter"/>
</dbReference>
<accession>A0A9W6D0U0</accession>
<dbReference type="PANTHER" id="PTHR30489">
    <property type="entry name" value="LIPOPROTEIN-RELEASING SYSTEM TRANSMEMBRANE PROTEIN LOLE"/>
    <property type="match status" value="1"/>
</dbReference>
<feature type="transmembrane region" description="Helical" evidence="7">
    <location>
        <begin position="293"/>
        <end position="319"/>
    </location>
</feature>
<feature type="transmembrane region" description="Helical" evidence="7">
    <location>
        <begin position="26"/>
        <end position="45"/>
    </location>
</feature>
<dbReference type="AlphaFoldDB" id="A0A9W6D0U0"/>
<dbReference type="Pfam" id="PF02687">
    <property type="entry name" value="FtsX"/>
    <property type="match status" value="1"/>
</dbReference>
<evidence type="ECO:0000256" key="2">
    <source>
        <dbReference type="ARBA" id="ARBA00005236"/>
    </source>
</evidence>
<dbReference type="InterPro" id="IPR051447">
    <property type="entry name" value="Lipoprotein-release_system"/>
</dbReference>
<comment type="caution">
    <text evidence="9">The sequence shown here is derived from an EMBL/GenBank/DDBJ whole genome shotgun (WGS) entry which is preliminary data.</text>
</comment>
<evidence type="ECO:0000313" key="10">
    <source>
        <dbReference type="Proteomes" id="UP001144372"/>
    </source>
</evidence>
<keyword evidence="5 7" id="KW-1133">Transmembrane helix</keyword>
<reference evidence="9" key="1">
    <citation type="submission" date="2022-12" db="EMBL/GenBank/DDBJ databases">
        <title>Reference genome sequencing for broad-spectrum identification of bacterial and archaeal isolates by mass spectrometry.</title>
        <authorList>
            <person name="Sekiguchi Y."/>
            <person name="Tourlousse D.M."/>
        </authorList>
    </citation>
    <scope>NUCLEOTIDE SEQUENCE</scope>
    <source>
        <strain evidence="9">ASRB1</strain>
    </source>
</reference>
<evidence type="ECO:0000256" key="5">
    <source>
        <dbReference type="ARBA" id="ARBA00022989"/>
    </source>
</evidence>
<keyword evidence="3" id="KW-1003">Cell membrane</keyword>
<dbReference type="PANTHER" id="PTHR30489:SF0">
    <property type="entry name" value="LIPOPROTEIN-RELEASING SYSTEM TRANSMEMBRANE PROTEIN LOLE"/>
    <property type="match status" value="1"/>
</dbReference>
<evidence type="ECO:0000256" key="4">
    <source>
        <dbReference type="ARBA" id="ARBA00022692"/>
    </source>
</evidence>
<comment type="similarity">
    <text evidence="2">Belongs to the ABC-4 integral membrane protein family. LolC/E subfamily.</text>
</comment>
<proteinExistence type="inferred from homology"/>
<protein>
    <submittedName>
        <fullName evidence="9">ABC transporter permease</fullName>
    </submittedName>
</protein>
<evidence type="ECO:0000313" key="9">
    <source>
        <dbReference type="EMBL" id="GLI33795.1"/>
    </source>
</evidence>
<evidence type="ECO:0000256" key="6">
    <source>
        <dbReference type="ARBA" id="ARBA00023136"/>
    </source>
</evidence>
<keyword evidence="6 7" id="KW-0472">Membrane</keyword>
<dbReference type="EMBL" id="BSDR01000001">
    <property type="protein sequence ID" value="GLI33795.1"/>
    <property type="molecule type" value="Genomic_DNA"/>
</dbReference>
<name>A0A9W6D0U0_9BACT</name>
<evidence type="ECO:0000256" key="7">
    <source>
        <dbReference type="SAM" id="Phobius"/>
    </source>
</evidence>
<feature type="domain" description="ABC3 transporter permease C-terminal" evidence="8">
    <location>
        <begin position="264"/>
        <end position="371"/>
    </location>
</feature>
<dbReference type="GO" id="GO:0044874">
    <property type="term" value="P:lipoprotein localization to outer membrane"/>
    <property type="evidence" value="ECO:0007669"/>
    <property type="project" value="TreeGrafter"/>
</dbReference>
<dbReference type="RefSeq" id="WP_281792993.1">
    <property type="nucleotide sequence ID" value="NZ_BSDR01000001.1"/>
</dbReference>
<evidence type="ECO:0000256" key="1">
    <source>
        <dbReference type="ARBA" id="ARBA00004651"/>
    </source>
</evidence>
<feature type="transmembrane region" description="Helical" evidence="7">
    <location>
        <begin position="238"/>
        <end position="257"/>
    </location>
</feature>
<dbReference type="Proteomes" id="UP001144372">
    <property type="component" value="Unassembled WGS sequence"/>
</dbReference>
<evidence type="ECO:0000256" key="3">
    <source>
        <dbReference type="ARBA" id="ARBA00022475"/>
    </source>
</evidence>
<gene>
    <name evidence="9" type="ORF">DAMNIGENAA_12280</name>
</gene>
<dbReference type="InterPro" id="IPR003838">
    <property type="entry name" value="ABC3_permease_C"/>
</dbReference>
<keyword evidence="4 7" id="KW-0812">Transmembrane</keyword>
<evidence type="ECO:0000259" key="8">
    <source>
        <dbReference type="Pfam" id="PF02687"/>
    </source>
</evidence>
<sequence>MPSFEKQKYIIDYTLSSLLRRKGKNISLLVVYTFVIFLVASVMFLTNSMKREAALVLTDTPEMVVQRLVAGRHDLIPVSHMDAIKEIRGVQSVKSRLWGYYYDATNGANYTLVVKEDIHDTPGLISVGNGVVRSLLVKENKAIPFKTYDGSYLFLKIKDVFSAESELVSSDLILISEADFRKIFSLPEGMATDLVLTVRNTRELPTIATKIKQLFPDTRPILREEISRTYDAVLDWRGGLLIVILSGAAFAFVILAWDKATGLSAEEKREIGTLKALGWETSDILTMKFWEGVLISSSAFSLGILLAYVHVFFGSFILFESTVKGWSTLYPHFRLTPFINLHHLSSMFFLTVVPYTVTTIIPSWRAATIDPDSVMRA</sequence>
<keyword evidence="10" id="KW-1185">Reference proteome</keyword>
<comment type="subcellular location">
    <subcellularLocation>
        <location evidence="1">Cell membrane</location>
        <topology evidence="1">Multi-pass membrane protein</topology>
    </subcellularLocation>
</comment>
<organism evidence="9 10">
    <name type="scientific">Desulforhabdus amnigena</name>
    <dbReference type="NCBI Taxonomy" id="40218"/>
    <lineage>
        <taxon>Bacteria</taxon>
        <taxon>Pseudomonadati</taxon>
        <taxon>Thermodesulfobacteriota</taxon>
        <taxon>Syntrophobacteria</taxon>
        <taxon>Syntrophobacterales</taxon>
        <taxon>Syntrophobacteraceae</taxon>
        <taxon>Desulforhabdus</taxon>
    </lineage>
</organism>